<dbReference type="InterPro" id="IPR002610">
    <property type="entry name" value="Peptidase_S54_rhomboid-like"/>
</dbReference>
<dbReference type="Pfam" id="PF01694">
    <property type="entry name" value="Rhomboid"/>
    <property type="match status" value="1"/>
</dbReference>
<feature type="transmembrane region" description="Helical" evidence="8">
    <location>
        <begin position="101"/>
        <end position="119"/>
    </location>
</feature>
<feature type="domain" description="Peptidase S54 rhomboid" evidence="9">
    <location>
        <begin position="60"/>
        <end position="194"/>
    </location>
</feature>
<evidence type="ECO:0000313" key="11">
    <source>
        <dbReference type="Proteomes" id="UP000244870"/>
    </source>
</evidence>
<evidence type="ECO:0000256" key="8">
    <source>
        <dbReference type="SAM" id="Phobius"/>
    </source>
</evidence>
<reference evidence="10 11" key="1">
    <citation type="submission" date="2017-04" db="EMBL/GenBank/DDBJ databases">
        <title>Weissella cibaria strain m2 complete genome.</title>
        <authorList>
            <person name="Pan Q."/>
            <person name="Tan M."/>
            <person name="Yao F."/>
            <person name="Su S."/>
        </authorList>
    </citation>
    <scope>NUCLEOTIDE SEQUENCE [LARGE SCALE GENOMIC DNA]</scope>
    <source>
        <strain evidence="10 11">M2</strain>
    </source>
</reference>
<dbReference type="InterPro" id="IPR035952">
    <property type="entry name" value="Rhomboid-like_sf"/>
</dbReference>
<dbReference type="PANTHER" id="PTHR22936">
    <property type="entry name" value="RHOMBOID-RELATED"/>
    <property type="match status" value="1"/>
</dbReference>
<feature type="transmembrane region" description="Helical" evidence="8">
    <location>
        <begin position="125"/>
        <end position="145"/>
    </location>
</feature>
<evidence type="ECO:0000256" key="4">
    <source>
        <dbReference type="ARBA" id="ARBA00022801"/>
    </source>
</evidence>
<keyword evidence="4" id="KW-0378">Hydrolase</keyword>
<sequence length="235" mass="25977">MFMTNDFKRAFKATPATAGLVTVMVLVYLWEVLQAHSFTINSQVLFHSGAQFSPAVYQLHQWWRLITAGFLHVTFSHLAFNMITLYFIGRLLEIELGPWRFLALFFLTVISGNLMSLAFGGVNVISAGASGGIFGLFGAIGMLGLLDKRRAYWRSQAKLMGIFILLSIVSSFATPDIDLSAHIGGLLGGFILVPAFISGFHYTGLFKVRVWHRLLAVIVYLALLAVVFGIAINRI</sequence>
<feature type="transmembrane region" description="Helical" evidence="8">
    <location>
        <begin position="157"/>
        <end position="173"/>
    </location>
</feature>
<evidence type="ECO:0000256" key="6">
    <source>
        <dbReference type="ARBA" id="ARBA00022989"/>
    </source>
</evidence>
<keyword evidence="7 8" id="KW-0472">Membrane</keyword>
<gene>
    <name evidence="10" type="ORF">B6254_1980</name>
</gene>
<proteinExistence type="predicted"/>
<dbReference type="Proteomes" id="UP000244870">
    <property type="component" value="Chromosome"/>
</dbReference>
<feature type="transmembrane region" description="Helical" evidence="8">
    <location>
        <begin position="12"/>
        <end position="30"/>
    </location>
</feature>
<protein>
    <recommendedName>
        <fullName evidence="9">Peptidase S54 rhomboid domain-containing protein</fullName>
    </recommendedName>
</protein>
<keyword evidence="2" id="KW-0645">Protease</keyword>
<dbReference type="Gene3D" id="1.20.1540.10">
    <property type="entry name" value="Rhomboid-like"/>
    <property type="match status" value="1"/>
</dbReference>
<name>A0A2S1KTN1_9LACO</name>
<dbReference type="PANTHER" id="PTHR22936:SF69">
    <property type="entry name" value="RHOMBOID-LIKE PROTEIN"/>
    <property type="match status" value="1"/>
</dbReference>
<accession>A0A2S1KTN1</accession>
<keyword evidence="3 8" id="KW-0812">Transmembrane</keyword>
<evidence type="ECO:0000256" key="1">
    <source>
        <dbReference type="ARBA" id="ARBA00004141"/>
    </source>
</evidence>
<evidence type="ECO:0000256" key="5">
    <source>
        <dbReference type="ARBA" id="ARBA00022825"/>
    </source>
</evidence>
<evidence type="ECO:0000256" key="2">
    <source>
        <dbReference type="ARBA" id="ARBA00022670"/>
    </source>
</evidence>
<evidence type="ECO:0000256" key="7">
    <source>
        <dbReference type="ARBA" id="ARBA00023136"/>
    </source>
</evidence>
<feature type="transmembrane region" description="Helical" evidence="8">
    <location>
        <begin position="179"/>
        <end position="202"/>
    </location>
</feature>
<evidence type="ECO:0000313" key="10">
    <source>
        <dbReference type="EMBL" id="AWF96341.1"/>
    </source>
</evidence>
<dbReference type="AlphaFoldDB" id="A0A2S1KTN1"/>
<feature type="transmembrane region" description="Helical" evidence="8">
    <location>
        <begin position="62"/>
        <end position="89"/>
    </location>
</feature>
<dbReference type="SUPFAM" id="SSF144091">
    <property type="entry name" value="Rhomboid-like"/>
    <property type="match status" value="1"/>
</dbReference>
<comment type="subcellular location">
    <subcellularLocation>
        <location evidence="1">Membrane</location>
        <topology evidence="1">Multi-pass membrane protein</topology>
    </subcellularLocation>
</comment>
<keyword evidence="5" id="KW-0720">Serine protease</keyword>
<dbReference type="GO" id="GO:0004252">
    <property type="term" value="F:serine-type endopeptidase activity"/>
    <property type="evidence" value="ECO:0007669"/>
    <property type="project" value="InterPro"/>
</dbReference>
<evidence type="ECO:0000259" key="9">
    <source>
        <dbReference type="Pfam" id="PF01694"/>
    </source>
</evidence>
<dbReference type="GO" id="GO:0006508">
    <property type="term" value="P:proteolysis"/>
    <property type="evidence" value="ECO:0007669"/>
    <property type="project" value="UniProtKB-KW"/>
</dbReference>
<dbReference type="InterPro" id="IPR022764">
    <property type="entry name" value="Peptidase_S54_rhomboid_dom"/>
</dbReference>
<organism evidence="10 11">
    <name type="scientific">Weissella cibaria</name>
    <dbReference type="NCBI Taxonomy" id="137591"/>
    <lineage>
        <taxon>Bacteria</taxon>
        <taxon>Bacillati</taxon>
        <taxon>Bacillota</taxon>
        <taxon>Bacilli</taxon>
        <taxon>Lactobacillales</taxon>
        <taxon>Lactobacillaceae</taxon>
        <taxon>Weissella</taxon>
    </lineage>
</organism>
<evidence type="ECO:0000256" key="3">
    <source>
        <dbReference type="ARBA" id="ARBA00022692"/>
    </source>
</evidence>
<keyword evidence="6 8" id="KW-1133">Transmembrane helix</keyword>
<feature type="transmembrane region" description="Helical" evidence="8">
    <location>
        <begin position="214"/>
        <end position="232"/>
    </location>
</feature>
<dbReference type="GO" id="GO:0016020">
    <property type="term" value="C:membrane"/>
    <property type="evidence" value="ECO:0007669"/>
    <property type="project" value="UniProtKB-SubCell"/>
</dbReference>
<dbReference type="EMBL" id="CP020928">
    <property type="protein sequence ID" value="AWF96341.1"/>
    <property type="molecule type" value="Genomic_DNA"/>
</dbReference>